<dbReference type="EMBL" id="WTYM01000059">
    <property type="protein sequence ID" value="MXO61159.1"/>
    <property type="molecule type" value="Genomic_DNA"/>
</dbReference>
<evidence type="ECO:0000313" key="3">
    <source>
        <dbReference type="Proteomes" id="UP000433652"/>
    </source>
</evidence>
<comment type="caution">
    <text evidence="2">The sequence shown here is derived from an EMBL/GenBank/DDBJ whole genome shotgun (WGS) entry which is preliminary data.</text>
</comment>
<keyword evidence="1" id="KW-0472">Membrane</keyword>
<protein>
    <submittedName>
        <fullName evidence="2">Uncharacterized protein</fullName>
    </submittedName>
</protein>
<feature type="transmembrane region" description="Helical" evidence="1">
    <location>
        <begin position="84"/>
        <end position="105"/>
    </location>
</feature>
<dbReference type="RefSeq" id="WP_159797974.1">
    <property type="nucleotide sequence ID" value="NZ_WTYM01000059.1"/>
</dbReference>
<dbReference type="AlphaFoldDB" id="A0A6I4T0N5"/>
<keyword evidence="1" id="KW-0812">Transmembrane</keyword>
<feature type="transmembrane region" description="Helical" evidence="1">
    <location>
        <begin position="112"/>
        <end position="130"/>
    </location>
</feature>
<feature type="transmembrane region" description="Helical" evidence="1">
    <location>
        <begin position="12"/>
        <end position="32"/>
    </location>
</feature>
<sequence length="235" mass="25341">MLDETGAFFRRAWWLAITSALPGLASYAMWRLPMPWDNSAGVRIVNAMTAFAVVALTYWVVRFIALEHDLRAALGVDRNSVRTFLPYAVTAFSIIWLSLTVSTMIGNMAGTTLRLLPEFLFFLAPWAMTAPSRSNVIGPVRSVKLVAPHLGWAIGLLFAVLLLNTILVFGVGFLGGRLTAGTALTFLGGFSLASTIGRAAIEVAFNVIFPVATYALALRTGVRVNEAAGLSAVFE</sequence>
<accession>A0A6I4T0N5</accession>
<evidence type="ECO:0000256" key="1">
    <source>
        <dbReference type="SAM" id="Phobius"/>
    </source>
</evidence>
<feature type="transmembrane region" description="Helical" evidence="1">
    <location>
        <begin position="150"/>
        <end position="174"/>
    </location>
</feature>
<organism evidence="2 3">
    <name type="scientific">Croceibacterium salegens</name>
    <dbReference type="NCBI Taxonomy" id="1737568"/>
    <lineage>
        <taxon>Bacteria</taxon>
        <taxon>Pseudomonadati</taxon>
        <taxon>Pseudomonadota</taxon>
        <taxon>Alphaproteobacteria</taxon>
        <taxon>Sphingomonadales</taxon>
        <taxon>Erythrobacteraceae</taxon>
        <taxon>Croceibacterium</taxon>
    </lineage>
</organism>
<keyword evidence="1" id="KW-1133">Transmembrane helix</keyword>
<reference evidence="2 3" key="1">
    <citation type="submission" date="2019-12" db="EMBL/GenBank/DDBJ databases">
        <title>Genomic-based taxomic classification of the family Erythrobacteraceae.</title>
        <authorList>
            <person name="Xu L."/>
        </authorList>
    </citation>
    <scope>NUCLEOTIDE SEQUENCE [LARGE SCALE GENOMIC DNA]</scope>
    <source>
        <strain evidence="2 3">MCCC 1K01500</strain>
    </source>
</reference>
<name>A0A6I4T0N5_9SPHN</name>
<keyword evidence="3" id="KW-1185">Reference proteome</keyword>
<evidence type="ECO:0000313" key="2">
    <source>
        <dbReference type="EMBL" id="MXO61159.1"/>
    </source>
</evidence>
<gene>
    <name evidence="2" type="ORF">GRI89_16570</name>
</gene>
<proteinExistence type="predicted"/>
<feature type="transmembrane region" description="Helical" evidence="1">
    <location>
        <begin position="44"/>
        <end position="64"/>
    </location>
</feature>
<dbReference type="Proteomes" id="UP000433652">
    <property type="component" value="Unassembled WGS sequence"/>
</dbReference>